<proteinExistence type="inferred from homology"/>
<dbReference type="RefSeq" id="WP_183788336.1">
    <property type="nucleotide sequence ID" value="NZ_JACIDU010000001.1"/>
</dbReference>
<evidence type="ECO:0000256" key="5">
    <source>
        <dbReference type="SAM" id="Coils"/>
    </source>
</evidence>
<feature type="coiled-coil region" evidence="5">
    <location>
        <begin position="33"/>
        <end position="65"/>
    </location>
</feature>
<evidence type="ECO:0000313" key="10">
    <source>
        <dbReference type="EMBL" id="MBB4101590.1"/>
    </source>
</evidence>
<dbReference type="Gene3D" id="3.30.450.20">
    <property type="entry name" value="PAS domain"/>
    <property type="match status" value="2"/>
</dbReference>
<feature type="domain" description="HAMP" evidence="9">
    <location>
        <begin position="433"/>
        <end position="476"/>
    </location>
</feature>
<dbReference type="InterPro" id="IPR051310">
    <property type="entry name" value="MCP_chemotaxis"/>
</dbReference>
<dbReference type="SUPFAM" id="SSF158472">
    <property type="entry name" value="HAMP domain-like"/>
    <property type="match status" value="1"/>
</dbReference>
<keyword evidence="2" id="KW-0145">Chemotaxis</keyword>
<organism evidence="10 11">
    <name type="scientific">Allorhizobium borbori</name>
    <dbReference type="NCBI Taxonomy" id="485907"/>
    <lineage>
        <taxon>Bacteria</taxon>
        <taxon>Pseudomonadati</taxon>
        <taxon>Pseudomonadota</taxon>
        <taxon>Alphaproteobacteria</taxon>
        <taxon>Hyphomicrobiales</taxon>
        <taxon>Rhizobiaceae</taxon>
        <taxon>Rhizobium/Agrobacterium group</taxon>
        <taxon>Allorhizobium</taxon>
    </lineage>
</organism>
<feature type="transmembrane region" description="Helical" evidence="7">
    <location>
        <begin position="12"/>
        <end position="34"/>
    </location>
</feature>
<dbReference type="PANTHER" id="PTHR43531">
    <property type="entry name" value="PROTEIN ICFG"/>
    <property type="match status" value="1"/>
</dbReference>
<evidence type="ECO:0000313" key="11">
    <source>
        <dbReference type="Proteomes" id="UP000584824"/>
    </source>
</evidence>
<dbReference type="CDD" id="cd18774">
    <property type="entry name" value="PDC2_HK_sensor"/>
    <property type="match status" value="1"/>
</dbReference>
<dbReference type="PROSITE" id="PS50885">
    <property type="entry name" value="HAMP"/>
    <property type="match status" value="2"/>
</dbReference>
<feature type="region of interest" description="Disordered" evidence="6">
    <location>
        <begin position="397"/>
        <end position="419"/>
    </location>
</feature>
<keyword evidence="7" id="KW-0472">Membrane</keyword>
<dbReference type="GO" id="GO:0016020">
    <property type="term" value="C:membrane"/>
    <property type="evidence" value="ECO:0007669"/>
    <property type="project" value="UniProtKB-SubCell"/>
</dbReference>
<evidence type="ECO:0000256" key="2">
    <source>
        <dbReference type="ARBA" id="ARBA00022500"/>
    </source>
</evidence>
<dbReference type="Gene3D" id="1.10.287.950">
    <property type="entry name" value="Methyl-accepting chemotaxis protein"/>
    <property type="match status" value="1"/>
</dbReference>
<dbReference type="InterPro" id="IPR003660">
    <property type="entry name" value="HAMP_dom"/>
</dbReference>
<dbReference type="FunFam" id="1.10.287.950:FF:000001">
    <property type="entry name" value="Methyl-accepting chemotaxis sensory transducer"/>
    <property type="match status" value="1"/>
</dbReference>
<feature type="domain" description="HAMP" evidence="9">
    <location>
        <begin position="343"/>
        <end position="396"/>
    </location>
</feature>
<dbReference type="CDD" id="cd11386">
    <property type="entry name" value="MCP_signal"/>
    <property type="match status" value="1"/>
</dbReference>
<keyword evidence="5" id="KW-0175">Coiled coil</keyword>
<feature type="domain" description="Methyl-accepting transducer" evidence="8">
    <location>
        <begin position="481"/>
        <end position="710"/>
    </location>
</feature>
<gene>
    <name evidence="10" type="ORF">GGQ66_000106</name>
</gene>
<keyword evidence="7" id="KW-1133">Transmembrane helix</keyword>
<feature type="transmembrane region" description="Helical" evidence="7">
    <location>
        <begin position="320"/>
        <end position="341"/>
    </location>
</feature>
<feature type="region of interest" description="Disordered" evidence="6">
    <location>
        <begin position="749"/>
        <end position="789"/>
    </location>
</feature>
<dbReference type="PANTHER" id="PTHR43531:SF11">
    <property type="entry name" value="METHYL-ACCEPTING CHEMOTAXIS PROTEIN 3"/>
    <property type="match status" value="1"/>
</dbReference>
<dbReference type="InterPro" id="IPR004089">
    <property type="entry name" value="MCPsignal_dom"/>
</dbReference>
<keyword evidence="7" id="KW-0812">Transmembrane</keyword>
<dbReference type="Proteomes" id="UP000584824">
    <property type="component" value="Unassembled WGS sequence"/>
</dbReference>
<dbReference type="Pfam" id="PF22673">
    <property type="entry name" value="MCP-like_PDC_1"/>
    <property type="match status" value="1"/>
</dbReference>
<dbReference type="EMBL" id="JACIDU010000001">
    <property type="protein sequence ID" value="MBB4101590.1"/>
    <property type="molecule type" value="Genomic_DNA"/>
</dbReference>
<name>A0A7W6JXX0_9HYPH</name>
<dbReference type="GO" id="GO:0006935">
    <property type="term" value="P:chemotaxis"/>
    <property type="evidence" value="ECO:0007669"/>
    <property type="project" value="UniProtKB-KW"/>
</dbReference>
<protein>
    <submittedName>
        <fullName evidence="10">Methyl-accepting chemotaxis protein</fullName>
    </submittedName>
</protein>
<dbReference type="AlphaFoldDB" id="A0A7W6JXX0"/>
<keyword evidence="4" id="KW-0807">Transducer</keyword>
<dbReference type="Pfam" id="PF00015">
    <property type="entry name" value="MCPsignal"/>
    <property type="match status" value="1"/>
</dbReference>
<dbReference type="CDD" id="cd06225">
    <property type="entry name" value="HAMP"/>
    <property type="match status" value="1"/>
</dbReference>
<comment type="similarity">
    <text evidence="3">Belongs to the methyl-accepting chemotaxis (MCP) protein family.</text>
</comment>
<dbReference type="SUPFAM" id="SSF58104">
    <property type="entry name" value="Methyl-accepting chemotaxis protein (MCP) signaling domain"/>
    <property type="match status" value="1"/>
</dbReference>
<accession>A0A7W6JXX0</accession>
<comment type="subcellular location">
    <subcellularLocation>
        <location evidence="1">Membrane</location>
    </subcellularLocation>
</comment>
<dbReference type="Pfam" id="PF00672">
    <property type="entry name" value="HAMP"/>
    <property type="match status" value="1"/>
</dbReference>
<keyword evidence="11" id="KW-1185">Reference proteome</keyword>
<evidence type="ECO:0000259" key="9">
    <source>
        <dbReference type="PROSITE" id="PS50885"/>
    </source>
</evidence>
<evidence type="ECO:0000256" key="4">
    <source>
        <dbReference type="PROSITE-ProRule" id="PRU00284"/>
    </source>
</evidence>
<evidence type="ECO:0000256" key="3">
    <source>
        <dbReference type="ARBA" id="ARBA00029447"/>
    </source>
</evidence>
<evidence type="ECO:0000256" key="6">
    <source>
        <dbReference type="SAM" id="MobiDB-lite"/>
    </source>
</evidence>
<dbReference type="PROSITE" id="PS50111">
    <property type="entry name" value="CHEMOTAXIS_TRANSDUC_2"/>
    <property type="match status" value="1"/>
</dbReference>
<evidence type="ECO:0000256" key="1">
    <source>
        <dbReference type="ARBA" id="ARBA00004370"/>
    </source>
</evidence>
<dbReference type="CDD" id="cd12913">
    <property type="entry name" value="PDC1_MCP_like"/>
    <property type="match status" value="1"/>
</dbReference>
<dbReference type="Gene3D" id="6.10.340.10">
    <property type="match status" value="1"/>
</dbReference>
<comment type="caution">
    <text evidence="10">The sequence shown here is derived from an EMBL/GenBank/DDBJ whole genome shotgun (WGS) entry which is preliminary data.</text>
</comment>
<evidence type="ECO:0000259" key="8">
    <source>
        <dbReference type="PROSITE" id="PS50111"/>
    </source>
</evidence>
<dbReference type="SMART" id="SM00283">
    <property type="entry name" value="MA"/>
    <property type="match status" value="1"/>
</dbReference>
<feature type="coiled-coil region" evidence="5">
    <location>
        <begin position="500"/>
        <end position="530"/>
    </location>
</feature>
<evidence type="ECO:0000256" key="7">
    <source>
        <dbReference type="SAM" id="Phobius"/>
    </source>
</evidence>
<dbReference type="SMART" id="SM00304">
    <property type="entry name" value="HAMP"/>
    <property type="match status" value="2"/>
</dbReference>
<dbReference type="GO" id="GO:0007165">
    <property type="term" value="P:signal transduction"/>
    <property type="evidence" value="ECO:0007669"/>
    <property type="project" value="UniProtKB-KW"/>
</dbReference>
<sequence>MSPIRLKSLASKLILATGCAIAGVMLISNSFLILQTRDRVQQLTLERAEAEASSIANELSASTGQLISAARSMADIIGKTHEAQMLDRAGVVKILKASTDQNPSAFGSWFMEEPQAFDGRSDIKGDDKLGANKDGAFTPYWAKDRNGQLTLTTFTADYQAEWYKVSQQTKKGSVTPPYTTQDTDVPTLMTSISYPVISGGKLIGVSGIDVSLASLSEHLAKLKPFGTGRVMLVSGDGKWLVAPTAERLMKAYDGEHADLLKQSIASMKPVDFQATEASGSDEGYQRVILPFQVPDMPTTWAVLVDVPNSAIGASVNQQTMMMVISAVVVLGAVILALYLAVGAFIRRPINSLVADVGRLGAGDYEHPVSGQNRADEIGSVAKALEGFRHTLSQSRRLEQEANAHRQDAENQRSLSETDRNRAAELQRHIVGIVGEGLSALSRGELTYRITEDFPGEYAKLRSDFNSAIASLDETIMTVNSAIHGIGSGTGEISVSVSNLSQRTEQQAASLEETAAALNEITEQVNSSAENAKSAAKSVTMTCSDAEKSGEIVQRAITSMHAIESSSSQIGQIIGVIDEIAFQTNLLALNAGVEAARAGDAGKGFAVVAQEVRQLAQRSAEAAKEIRALINASSTQVADGVDLVGKAGTALQSIASQVLQISGLIQEISQSASEQAVGLKEVNAAMNQMDQVTQHNAAMVEETTAASMTLKDEAERLRTLASRFHISGGQMSTGQGSASAALRDTAATMRAATSPRPARVEAPAPRPAVRAPARAAAAATAAATDSWEEF</sequence>
<feature type="compositionally biased region" description="Low complexity" evidence="6">
    <location>
        <begin position="754"/>
        <end position="783"/>
    </location>
</feature>
<reference evidence="10 11" key="1">
    <citation type="submission" date="2020-08" db="EMBL/GenBank/DDBJ databases">
        <title>Genomic Encyclopedia of Type Strains, Phase IV (KMG-IV): sequencing the most valuable type-strain genomes for metagenomic binning, comparative biology and taxonomic classification.</title>
        <authorList>
            <person name="Goeker M."/>
        </authorList>
    </citation>
    <scope>NUCLEOTIDE SEQUENCE [LARGE SCALE GENOMIC DNA]</scope>
    <source>
        <strain evidence="10 11">DSM 26385</strain>
    </source>
</reference>